<feature type="domain" description="Peptidase C14 caspase" evidence="1">
    <location>
        <begin position="24"/>
        <end position="278"/>
    </location>
</feature>
<dbReference type="RefSeq" id="WP_133260914.1">
    <property type="nucleotide sequence ID" value="NZ_SJCY01000001.1"/>
</dbReference>
<dbReference type="Pfam" id="PF00656">
    <property type="entry name" value="Peptidase_C14"/>
    <property type="match status" value="1"/>
</dbReference>
<comment type="caution">
    <text evidence="3">The sequence shown here is derived from an EMBL/GenBank/DDBJ whole genome shotgun (WGS) entry which is preliminary data.</text>
</comment>
<keyword evidence="4" id="KW-1185">Reference proteome</keyword>
<dbReference type="Proteomes" id="UP000295668">
    <property type="component" value="Unassembled WGS sequence"/>
</dbReference>
<dbReference type="OrthoDB" id="1491023at2"/>
<protein>
    <submittedName>
        <fullName evidence="3">DUF4384 domain-containing protein</fullName>
    </submittedName>
</protein>
<evidence type="ECO:0000259" key="2">
    <source>
        <dbReference type="Pfam" id="PF14326"/>
    </source>
</evidence>
<sequence length="748" mass="81773">MKAFIISIIFCIAGIKSFAQNQNALVIGIDTYKPLGSIKPSASGRVDFRNLDGCRNDALAVKSLIQSFYAFKPQNVDTLFNRKATRASILAKFATLLNKSNAGDVAFIYYAGHGSQQRNSLTKEKDSLDESIVPADTYTAGVGDIRDKELAKIFNAFIDKGVKLTVILDCCHSGSMSRGLYDKPKSRYIATNYFDAKDDSNPQAPEDRKEGTFLIISAAQDDEPAEEAVDENKKPHGAFTISLLEAIKQQSVNASALNLFRSIGVILKSKGKSQEPVIGGDVERQNQTLFGIERGKLADKILIPVGSVDGTTVQLQGGFAEGLYKGHQLKGTNDTTLVLEVEKVDGIDQATAKLIKGSIKKVKVGQLFEISNWVSSGAPLLKVYVPQSVFTADQVDQLAKLSVKLKNTESVKYVDDFEKTDPDILAYFVDNKLYANIDRKALEEIKPDLKSLEKISANKSIFLNLPASKDLTDKLKQVFSVNKSIVIVNNANDANYILYGTVNAEGQPSYGLINAQASSKDSLASMPLQTRNYAVTDKTAENYDDVATNIYDLAKSLAKVKVWLTLASPVDDNNVFPFHLEFINNKTKEVVGTSAVKIGDVISLRLVADSNFATLPSVPQKYVYIFTIDKYGEMQLAYPNPRAGSVENKYPSDNTRTIYDMLTFKIKEPVGIDNFYVLASDTPIPGYAVLFNQKGTRGAGGKLPDPKLHPLINLLSLGNEDSIGATRGVGFETPSTWNLLKAPLKSSH</sequence>
<dbReference type="Gene3D" id="3.40.50.1460">
    <property type="match status" value="1"/>
</dbReference>
<accession>A0A4R5MPN9</accession>
<organism evidence="3 4">
    <name type="scientific">Pedobacter changchengzhani</name>
    <dbReference type="NCBI Taxonomy" id="2529274"/>
    <lineage>
        <taxon>Bacteria</taxon>
        <taxon>Pseudomonadati</taxon>
        <taxon>Bacteroidota</taxon>
        <taxon>Sphingobacteriia</taxon>
        <taxon>Sphingobacteriales</taxon>
        <taxon>Sphingobacteriaceae</taxon>
        <taxon>Pedobacter</taxon>
    </lineage>
</organism>
<feature type="domain" description="DUF4384" evidence="2">
    <location>
        <begin position="621"/>
        <end position="683"/>
    </location>
</feature>
<proteinExistence type="predicted"/>
<dbReference type="InterPro" id="IPR011600">
    <property type="entry name" value="Pept_C14_caspase"/>
</dbReference>
<evidence type="ECO:0000259" key="1">
    <source>
        <dbReference type="Pfam" id="PF00656"/>
    </source>
</evidence>
<dbReference type="PANTHER" id="PTHR48104">
    <property type="entry name" value="METACASPASE-4"/>
    <property type="match status" value="1"/>
</dbReference>
<dbReference type="GO" id="GO:0006508">
    <property type="term" value="P:proteolysis"/>
    <property type="evidence" value="ECO:0007669"/>
    <property type="project" value="InterPro"/>
</dbReference>
<dbReference type="GO" id="GO:0005737">
    <property type="term" value="C:cytoplasm"/>
    <property type="evidence" value="ECO:0007669"/>
    <property type="project" value="TreeGrafter"/>
</dbReference>
<dbReference type="PANTHER" id="PTHR48104:SF30">
    <property type="entry name" value="METACASPASE-1"/>
    <property type="match status" value="1"/>
</dbReference>
<dbReference type="AlphaFoldDB" id="A0A4R5MPN9"/>
<evidence type="ECO:0000313" key="3">
    <source>
        <dbReference type="EMBL" id="TDG37820.1"/>
    </source>
</evidence>
<dbReference type="InterPro" id="IPR025493">
    <property type="entry name" value="DUF4384"/>
</dbReference>
<dbReference type="SUPFAM" id="SSF52129">
    <property type="entry name" value="Caspase-like"/>
    <property type="match status" value="1"/>
</dbReference>
<dbReference type="EMBL" id="SJCY01000001">
    <property type="protein sequence ID" value="TDG37820.1"/>
    <property type="molecule type" value="Genomic_DNA"/>
</dbReference>
<dbReference type="Pfam" id="PF14326">
    <property type="entry name" value="DUF4384"/>
    <property type="match status" value="1"/>
</dbReference>
<reference evidence="3 4" key="1">
    <citation type="submission" date="2019-02" db="EMBL/GenBank/DDBJ databases">
        <title>Pedobacter sp. nov., a novel speices isolated from soil of pinguins habitat in Antarcitica.</title>
        <authorList>
            <person name="He R.-H."/>
        </authorList>
    </citation>
    <scope>NUCLEOTIDE SEQUENCE [LARGE SCALE GENOMIC DNA]</scope>
    <source>
        <strain evidence="3 4">E01020</strain>
    </source>
</reference>
<dbReference type="GO" id="GO:0004197">
    <property type="term" value="F:cysteine-type endopeptidase activity"/>
    <property type="evidence" value="ECO:0007669"/>
    <property type="project" value="InterPro"/>
</dbReference>
<name>A0A4R5MPN9_9SPHI</name>
<evidence type="ECO:0000313" key="4">
    <source>
        <dbReference type="Proteomes" id="UP000295668"/>
    </source>
</evidence>
<gene>
    <name evidence="3" type="ORF">EZJ43_01635</name>
</gene>
<dbReference type="InterPro" id="IPR050452">
    <property type="entry name" value="Metacaspase"/>
</dbReference>
<dbReference type="InterPro" id="IPR029030">
    <property type="entry name" value="Caspase-like_dom_sf"/>
</dbReference>